<protein>
    <recommendedName>
        <fullName evidence="4">Ceramidase</fullName>
    </recommendedName>
</protein>
<evidence type="ECO:0000256" key="1">
    <source>
        <dbReference type="SAM" id="Phobius"/>
    </source>
</evidence>
<sequence>MASIFFIVKVTGSWKYGALSLVAFVAIELILRELYLLYDKHIMFSLNYGLMVLMIVGPLFMLLIKTRWRNGLLVAGALVFFGLALYCRIVDAGSTWPMGTHFLWHAFGMVATSLIFLFVYRLNTFSYIRGNLRETTILPIYDKRFEGREGA</sequence>
<accession>A0A367GT89</accession>
<evidence type="ECO:0000313" key="3">
    <source>
        <dbReference type="Proteomes" id="UP000253209"/>
    </source>
</evidence>
<proteinExistence type="predicted"/>
<name>A0A367GT89_9SPHI</name>
<feature type="transmembrane region" description="Helical" evidence="1">
    <location>
        <begin position="16"/>
        <end position="38"/>
    </location>
</feature>
<keyword evidence="1" id="KW-0812">Transmembrane</keyword>
<comment type="caution">
    <text evidence="2">The sequence shown here is derived from an EMBL/GenBank/DDBJ whole genome shotgun (WGS) entry which is preliminary data.</text>
</comment>
<gene>
    <name evidence="2" type="ORF">DJ568_01075</name>
</gene>
<dbReference type="EMBL" id="QGDC01000001">
    <property type="protein sequence ID" value="RCH56480.1"/>
    <property type="molecule type" value="Genomic_DNA"/>
</dbReference>
<keyword evidence="1" id="KW-1133">Transmembrane helix</keyword>
<feature type="transmembrane region" description="Helical" evidence="1">
    <location>
        <begin position="71"/>
        <end position="90"/>
    </location>
</feature>
<organism evidence="2 3">
    <name type="scientific">Mucilaginibacter hurinus</name>
    <dbReference type="NCBI Taxonomy" id="2201324"/>
    <lineage>
        <taxon>Bacteria</taxon>
        <taxon>Pseudomonadati</taxon>
        <taxon>Bacteroidota</taxon>
        <taxon>Sphingobacteriia</taxon>
        <taxon>Sphingobacteriales</taxon>
        <taxon>Sphingobacteriaceae</taxon>
        <taxon>Mucilaginibacter</taxon>
    </lineage>
</organism>
<keyword evidence="1" id="KW-0472">Membrane</keyword>
<evidence type="ECO:0008006" key="4">
    <source>
        <dbReference type="Google" id="ProtNLM"/>
    </source>
</evidence>
<keyword evidence="3" id="KW-1185">Reference proteome</keyword>
<dbReference type="AlphaFoldDB" id="A0A367GT89"/>
<reference evidence="2 3" key="1">
    <citation type="submission" date="2018-05" db="EMBL/GenBank/DDBJ databases">
        <title>Mucilaginibacter hurinus sp. nov., isolated from briquette warehouse soil.</title>
        <authorList>
            <person name="Choi L."/>
        </authorList>
    </citation>
    <scope>NUCLEOTIDE SEQUENCE [LARGE SCALE GENOMIC DNA]</scope>
    <source>
        <strain evidence="2 3">ZR32</strain>
    </source>
</reference>
<evidence type="ECO:0000313" key="2">
    <source>
        <dbReference type="EMBL" id="RCH56480.1"/>
    </source>
</evidence>
<feature type="transmembrane region" description="Helical" evidence="1">
    <location>
        <begin position="102"/>
        <end position="120"/>
    </location>
</feature>
<feature type="transmembrane region" description="Helical" evidence="1">
    <location>
        <begin position="44"/>
        <end position="64"/>
    </location>
</feature>
<dbReference type="Proteomes" id="UP000253209">
    <property type="component" value="Unassembled WGS sequence"/>
</dbReference>